<comment type="caution">
    <text evidence="3">The sequence shown here is derived from an EMBL/GenBank/DDBJ whole genome shotgun (WGS) entry which is preliminary data.</text>
</comment>
<dbReference type="AlphaFoldDB" id="A0A4Q1HPQ8"/>
<protein>
    <recommendedName>
        <fullName evidence="2">Carrier domain-containing protein</fullName>
    </recommendedName>
</protein>
<dbReference type="SUPFAM" id="SSF47336">
    <property type="entry name" value="ACP-like"/>
    <property type="match status" value="1"/>
</dbReference>
<evidence type="ECO:0000256" key="1">
    <source>
        <dbReference type="SAM" id="MobiDB-lite"/>
    </source>
</evidence>
<dbReference type="PROSITE" id="PS50075">
    <property type="entry name" value="CARRIER"/>
    <property type="match status" value="1"/>
</dbReference>
<evidence type="ECO:0000313" key="3">
    <source>
        <dbReference type="EMBL" id="RXN92661.1"/>
    </source>
</evidence>
<dbReference type="InterPro" id="IPR009081">
    <property type="entry name" value="PP-bd_ACP"/>
</dbReference>
<accession>A0A4Q1HPQ8</accession>
<proteinExistence type="predicted"/>
<sequence length="236" mass="27119">MSPAPPSTLNPWAYELKLRWPGSERKFRRSRDIGTLHAGCSGRSAARRTNRARTRQKGTGMRAYMREVPVSYLTYLIVPQCLLLFTPASAWRKSVRPIRNQKYRSSTQEKFQARPPARALHRPRLRRARRGNTPADPWRPDTFLNGTMMISIEPADIKEIVEFALDREIGAFSMSADLYDDYDLDSLGSVALVVEVEKRYDLRIPDERMPDVRTGELLKTEIERLLAERASGEARQ</sequence>
<feature type="domain" description="Carrier" evidence="2">
    <location>
        <begin position="148"/>
        <end position="226"/>
    </location>
</feature>
<name>A0A4Q1HPQ8_9BURK</name>
<feature type="region of interest" description="Disordered" evidence="1">
    <location>
        <begin position="39"/>
        <end position="58"/>
    </location>
</feature>
<dbReference type="InterPro" id="IPR036736">
    <property type="entry name" value="ACP-like_sf"/>
</dbReference>
<dbReference type="Proteomes" id="UP000290849">
    <property type="component" value="Unassembled WGS sequence"/>
</dbReference>
<feature type="compositionally biased region" description="Basic residues" evidence="1">
    <location>
        <begin position="45"/>
        <end position="56"/>
    </location>
</feature>
<dbReference type="Pfam" id="PF00550">
    <property type="entry name" value="PP-binding"/>
    <property type="match status" value="1"/>
</dbReference>
<dbReference type="Gene3D" id="1.10.1200.10">
    <property type="entry name" value="ACP-like"/>
    <property type="match status" value="1"/>
</dbReference>
<organism evidence="3 4">
    <name type="scientific">Achromobacter aloeverae</name>
    <dbReference type="NCBI Taxonomy" id="1750518"/>
    <lineage>
        <taxon>Bacteria</taxon>
        <taxon>Pseudomonadati</taxon>
        <taxon>Pseudomonadota</taxon>
        <taxon>Betaproteobacteria</taxon>
        <taxon>Burkholderiales</taxon>
        <taxon>Alcaligenaceae</taxon>
        <taxon>Achromobacter</taxon>
    </lineage>
</organism>
<reference evidence="3 4" key="1">
    <citation type="journal article" date="2017" name="Int. J. Syst. Evol. Microbiol.">
        <title>Achromobacter aloeverae sp. nov., isolated from the root of Aloe vera (L.) Burm.f.</title>
        <authorList>
            <person name="Kuncharoen N."/>
            <person name="Muramatsu Y."/>
            <person name="Shibata C."/>
            <person name="Kamakura Y."/>
            <person name="Nakagawa Y."/>
            <person name="Tanasupawat S."/>
        </authorList>
    </citation>
    <scope>NUCLEOTIDE SEQUENCE [LARGE SCALE GENOMIC DNA]</scope>
    <source>
        <strain evidence="3 4">AVA-1</strain>
    </source>
</reference>
<evidence type="ECO:0000313" key="4">
    <source>
        <dbReference type="Proteomes" id="UP000290849"/>
    </source>
</evidence>
<keyword evidence="4" id="KW-1185">Reference proteome</keyword>
<gene>
    <name evidence="3" type="ORF">C7R54_02590</name>
</gene>
<evidence type="ECO:0000259" key="2">
    <source>
        <dbReference type="PROSITE" id="PS50075"/>
    </source>
</evidence>
<dbReference type="EMBL" id="PYAL01000001">
    <property type="protein sequence ID" value="RXN92661.1"/>
    <property type="molecule type" value="Genomic_DNA"/>
</dbReference>